<proteinExistence type="predicted"/>
<dbReference type="SUPFAM" id="SSF55166">
    <property type="entry name" value="Hedgehog/DD-peptidase"/>
    <property type="match status" value="1"/>
</dbReference>
<protein>
    <recommendedName>
        <fullName evidence="2">Peptidase</fullName>
    </recommendedName>
</protein>
<organism evidence="1">
    <name type="scientific">viral metagenome</name>
    <dbReference type="NCBI Taxonomy" id="1070528"/>
    <lineage>
        <taxon>unclassified sequences</taxon>
        <taxon>metagenomes</taxon>
        <taxon>organismal metagenomes</taxon>
    </lineage>
</organism>
<dbReference type="AlphaFoldDB" id="A0A6H1ZZA4"/>
<evidence type="ECO:0000313" key="1">
    <source>
        <dbReference type="EMBL" id="QJA52838.1"/>
    </source>
</evidence>
<gene>
    <name evidence="1" type="ORF">TM448A03039_0005</name>
</gene>
<reference evidence="1" key="1">
    <citation type="submission" date="2020-03" db="EMBL/GenBank/DDBJ databases">
        <title>The deep terrestrial virosphere.</title>
        <authorList>
            <person name="Holmfeldt K."/>
            <person name="Nilsson E."/>
            <person name="Simone D."/>
            <person name="Lopez-Fernandez M."/>
            <person name="Wu X."/>
            <person name="de Brujin I."/>
            <person name="Lundin D."/>
            <person name="Andersson A."/>
            <person name="Bertilsson S."/>
            <person name="Dopson M."/>
        </authorList>
    </citation>
    <scope>NUCLEOTIDE SEQUENCE</scope>
    <source>
        <strain evidence="1">TM448A03039</strain>
    </source>
</reference>
<name>A0A6H1ZZA4_9ZZZZ</name>
<dbReference type="InterPro" id="IPR009045">
    <property type="entry name" value="Zn_M74/Hedgehog-like"/>
</dbReference>
<accession>A0A6H1ZZA4</accession>
<sequence>MEFLRALSQVGYDMNYEPTITSGGDGEHMEGSLHYKGLAWDLRVRDCPDRPRFAKLLDAILNVAVDNWDVLYGDQHHLNHVHVEYDPKGR</sequence>
<evidence type="ECO:0008006" key="2">
    <source>
        <dbReference type="Google" id="ProtNLM"/>
    </source>
</evidence>
<dbReference type="EMBL" id="MT144372">
    <property type="protein sequence ID" value="QJA52838.1"/>
    <property type="molecule type" value="Genomic_DNA"/>
</dbReference>